<evidence type="ECO:0000313" key="5">
    <source>
        <dbReference type="EMBL" id="CUQ80736.1"/>
    </source>
</evidence>
<dbReference type="SUPFAM" id="SSF63817">
    <property type="entry name" value="Sortase"/>
    <property type="match status" value="1"/>
</dbReference>
<feature type="active site" description="Acyl-thioester intermediate" evidence="2">
    <location>
        <position position="193"/>
    </location>
</feature>
<gene>
    <name evidence="5" type="ORF">ERS852502_00108</name>
</gene>
<evidence type="ECO:0000256" key="1">
    <source>
        <dbReference type="ARBA" id="ARBA00022801"/>
    </source>
</evidence>
<dbReference type="Pfam" id="PF04203">
    <property type="entry name" value="Sortase"/>
    <property type="match status" value="1"/>
</dbReference>
<dbReference type="InterPro" id="IPR042002">
    <property type="entry name" value="Sortase_C"/>
</dbReference>
<reference evidence="5 6" key="1">
    <citation type="submission" date="2015-09" db="EMBL/GenBank/DDBJ databases">
        <authorList>
            <consortium name="Pathogen Informatics"/>
        </authorList>
    </citation>
    <scope>NUCLEOTIDE SEQUENCE [LARGE SCALE GENOMIC DNA]</scope>
    <source>
        <strain evidence="5 6">2789STDY5834889</strain>
    </source>
</reference>
<sequence>MCSIPLLTGWYSQKKTQNVLATYEQVVEQTTGDEIEQLRNQADEYNKKLWAESKGVREQSESDQMEEYEGLLNAEKIQTGMMCVLEIPSIDLRLPVYHGTSEAVLKEGVGHLMDSSLPIGGENTHCVMTGHRGLASARLFTRLDELKEGDEFFLEVLGEKLAYKVEEINVILPEEVESLEIRPGEDLVSLVTCTPYGINTHRLVITGKRVVYEEKKEEEIKKKRPSVREMIFTMIPILFLVYVVIERIKRKREKRNCEGKRKRNRNQKRKCKHYRRKKRKRKKSRRQKRKMQKTAKWENQMRNSSSFDMFSGGSSKEPGVCRNRNRKYRNLY</sequence>
<feature type="active site" description="Proton donor/acceptor" evidence="2">
    <location>
        <position position="131"/>
    </location>
</feature>
<feature type="region of interest" description="Disordered" evidence="3">
    <location>
        <begin position="254"/>
        <end position="332"/>
    </location>
</feature>
<dbReference type="Gene3D" id="2.40.260.10">
    <property type="entry name" value="Sortase"/>
    <property type="match status" value="1"/>
</dbReference>
<keyword evidence="4" id="KW-0472">Membrane</keyword>
<feature type="compositionally biased region" description="Basic residues" evidence="3">
    <location>
        <begin position="323"/>
        <end position="332"/>
    </location>
</feature>
<dbReference type="Proteomes" id="UP000078383">
    <property type="component" value="Unassembled WGS sequence"/>
</dbReference>
<dbReference type="InterPro" id="IPR005754">
    <property type="entry name" value="Sortase"/>
</dbReference>
<keyword evidence="4" id="KW-1133">Transmembrane helix</keyword>
<dbReference type="NCBIfam" id="NF033745">
    <property type="entry name" value="class_C_sortase"/>
    <property type="match status" value="1"/>
</dbReference>
<evidence type="ECO:0000256" key="2">
    <source>
        <dbReference type="PIRSR" id="PIRSR605754-1"/>
    </source>
</evidence>
<name>A0A174Z961_9FIRM</name>
<keyword evidence="4" id="KW-0812">Transmembrane</keyword>
<organism evidence="5 6">
    <name type="scientific">[Ruminococcus] torques</name>
    <dbReference type="NCBI Taxonomy" id="33039"/>
    <lineage>
        <taxon>Bacteria</taxon>
        <taxon>Bacillati</taxon>
        <taxon>Bacillota</taxon>
        <taxon>Clostridia</taxon>
        <taxon>Lachnospirales</taxon>
        <taxon>Lachnospiraceae</taxon>
        <taxon>Mediterraneibacter</taxon>
    </lineage>
</organism>
<feature type="compositionally biased region" description="Low complexity" evidence="3">
    <location>
        <begin position="304"/>
        <end position="315"/>
    </location>
</feature>
<proteinExistence type="predicted"/>
<feature type="compositionally biased region" description="Basic residues" evidence="3">
    <location>
        <begin position="254"/>
        <end position="293"/>
    </location>
</feature>
<dbReference type="CDD" id="cd05827">
    <property type="entry name" value="Sortase_C"/>
    <property type="match status" value="1"/>
</dbReference>
<evidence type="ECO:0000256" key="3">
    <source>
        <dbReference type="SAM" id="MobiDB-lite"/>
    </source>
</evidence>
<dbReference type="NCBIfam" id="TIGR01076">
    <property type="entry name" value="sortase_fam"/>
    <property type="match status" value="1"/>
</dbReference>
<dbReference type="AlphaFoldDB" id="A0A174Z961"/>
<evidence type="ECO:0000313" key="6">
    <source>
        <dbReference type="Proteomes" id="UP000078383"/>
    </source>
</evidence>
<evidence type="ECO:0000256" key="4">
    <source>
        <dbReference type="SAM" id="Phobius"/>
    </source>
</evidence>
<dbReference type="InterPro" id="IPR023365">
    <property type="entry name" value="Sortase_dom-sf"/>
</dbReference>
<protein>
    <submittedName>
        <fullName evidence="5">Sortase (Surface protein transpeptidase)</fullName>
    </submittedName>
</protein>
<accession>A0A174Z961</accession>
<dbReference type="EMBL" id="CZBX01000001">
    <property type="protein sequence ID" value="CUQ80736.1"/>
    <property type="molecule type" value="Genomic_DNA"/>
</dbReference>
<keyword evidence="1" id="KW-0378">Hydrolase</keyword>
<dbReference type="GO" id="GO:0016787">
    <property type="term" value="F:hydrolase activity"/>
    <property type="evidence" value="ECO:0007669"/>
    <property type="project" value="UniProtKB-KW"/>
</dbReference>
<feature type="transmembrane region" description="Helical" evidence="4">
    <location>
        <begin position="227"/>
        <end position="245"/>
    </location>
</feature>